<dbReference type="PROSITE" id="PS51683">
    <property type="entry name" value="SAM_OMT_II"/>
    <property type="match status" value="1"/>
</dbReference>
<evidence type="ECO:0000256" key="2">
    <source>
        <dbReference type="ARBA" id="ARBA00022679"/>
    </source>
</evidence>
<reference evidence="6" key="2">
    <citation type="submission" date="2013-12" db="EMBL/GenBank/DDBJ databases">
        <authorList>
            <person name="Yu Y."/>
            <person name="Lee S."/>
            <person name="de Baynast K."/>
            <person name="Wissotski M."/>
            <person name="Liu L."/>
            <person name="Talag J."/>
            <person name="Goicoechea J."/>
            <person name="Angelova A."/>
            <person name="Jetty R."/>
            <person name="Kudrna D."/>
            <person name="Golser W."/>
            <person name="Rivera L."/>
            <person name="Zhang J."/>
            <person name="Wing R."/>
        </authorList>
    </citation>
    <scope>NUCLEOTIDE SEQUENCE</scope>
</reference>
<dbReference type="STRING" id="77586.A0A0D9XZ00"/>
<evidence type="ECO:0000313" key="5">
    <source>
        <dbReference type="EnsemblPlants" id="LPERR12G08960.1"/>
    </source>
</evidence>
<reference evidence="5 6" key="1">
    <citation type="submission" date="2012-08" db="EMBL/GenBank/DDBJ databases">
        <title>Oryza genome evolution.</title>
        <authorList>
            <person name="Wing R.A."/>
        </authorList>
    </citation>
    <scope>NUCLEOTIDE SEQUENCE</scope>
</reference>
<dbReference type="Proteomes" id="UP000032180">
    <property type="component" value="Chromosome 12"/>
</dbReference>
<dbReference type="Gene3D" id="3.40.50.150">
    <property type="entry name" value="Vaccinia Virus protein VP39"/>
    <property type="match status" value="1"/>
</dbReference>
<name>A0A0D9XZ00_9ORYZ</name>
<dbReference type="PANTHER" id="PTHR11746">
    <property type="entry name" value="O-METHYLTRANSFERASE"/>
    <property type="match status" value="1"/>
</dbReference>
<keyword evidence="1" id="KW-0489">Methyltransferase</keyword>
<dbReference type="InterPro" id="IPR029063">
    <property type="entry name" value="SAM-dependent_MTases_sf"/>
</dbReference>
<organism evidence="5 6">
    <name type="scientific">Leersia perrieri</name>
    <dbReference type="NCBI Taxonomy" id="77586"/>
    <lineage>
        <taxon>Eukaryota</taxon>
        <taxon>Viridiplantae</taxon>
        <taxon>Streptophyta</taxon>
        <taxon>Embryophyta</taxon>
        <taxon>Tracheophyta</taxon>
        <taxon>Spermatophyta</taxon>
        <taxon>Magnoliopsida</taxon>
        <taxon>Liliopsida</taxon>
        <taxon>Poales</taxon>
        <taxon>Poaceae</taxon>
        <taxon>BOP clade</taxon>
        <taxon>Oryzoideae</taxon>
        <taxon>Oryzeae</taxon>
        <taxon>Oryzinae</taxon>
        <taxon>Leersia</taxon>
    </lineage>
</organism>
<dbReference type="GO" id="GO:0008171">
    <property type="term" value="F:O-methyltransferase activity"/>
    <property type="evidence" value="ECO:0007669"/>
    <property type="project" value="InterPro"/>
</dbReference>
<evidence type="ECO:0000259" key="4">
    <source>
        <dbReference type="Pfam" id="PF00891"/>
    </source>
</evidence>
<keyword evidence="3" id="KW-0949">S-adenosyl-L-methionine</keyword>
<dbReference type="Gramene" id="LPERR12G08960.1">
    <property type="protein sequence ID" value="LPERR12G08960.1"/>
    <property type="gene ID" value="LPERR12G08960"/>
</dbReference>
<dbReference type="SUPFAM" id="SSF53335">
    <property type="entry name" value="S-adenosyl-L-methionine-dependent methyltransferases"/>
    <property type="match status" value="1"/>
</dbReference>
<evidence type="ECO:0000256" key="3">
    <source>
        <dbReference type="ARBA" id="ARBA00022691"/>
    </source>
</evidence>
<protein>
    <recommendedName>
        <fullName evidence="4">O-methyltransferase C-terminal domain-containing protein</fullName>
    </recommendedName>
</protein>
<dbReference type="HOGENOM" id="CLU_005533_10_0_1"/>
<evidence type="ECO:0000256" key="1">
    <source>
        <dbReference type="ARBA" id="ARBA00022603"/>
    </source>
</evidence>
<dbReference type="InterPro" id="IPR001077">
    <property type="entry name" value="COMT_C"/>
</dbReference>
<dbReference type="GO" id="GO:0032259">
    <property type="term" value="P:methylation"/>
    <property type="evidence" value="ECO:0007669"/>
    <property type="project" value="UniProtKB-KW"/>
</dbReference>
<accession>A0A0D9XZ00</accession>
<dbReference type="eggNOG" id="KOG3178">
    <property type="taxonomic scope" value="Eukaryota"/>
</dbReference>
<reference evidence="5" key="3">
    <citation type="submission" date="2015-04" db="UniProtKB">
        <authorList>
            <consortium name="EnsemblPlants"/>
        </authorList>
    </citation>
    <scope>IDENTIFICATION</scope>
</reference>
<dbReference type="Pfam" id="PF00891">
    <property type="entry name" value="Methyltransf_2"/>
    <property type="match status" value="1"/>
</dbReference>
<dbReference type="EnsemblPlants" id="LPERR12G08960.1">
    <property type="protein sequence ID" value="LPERR12G08960.1"/>
    <property type="gene ID" value="LPERR12G08960"/>
</dbReference>
<dbReference type="InterPro" id="IPR016461">
    <property type="entry name" value="COMT-like"/>
</dbReference>
<keyword evidence="6" id="KW-1185">Reference proteome</keyword>
<evidence type="ECO:0000313" key="6">
    <source>
        <dbReference type="Proteomes" id="UP000032180"/>
    </source>
</evidence>
<feature type="domain" description="O-methyltransferase C-terminal" evidence="4">
    <location>
        <begin position="15"/>
        <end position="150"/>
    </location>
</feature>
<keyword evidence="2" id="KW-0808">Transferase</keyword>
<proteinExistence type="predicted"/>
<dbReference type="AlphaFoldDB" id="A0A0D9XZ00"/>
<sequence length="155" mass="16581">MSMLLHPTFIAPFIRIGDWLQHESAPGSCMFKHTHGQTLWEMADGDAAFNEIVNDGMASDSLFVMDILVREHGEVFKGIGSLVDVAGGNGTAAKAIARAFPEVKCSVMELAHVVQDAADRGGGDGGVEVEFVAGDMFESVPPADAVFLKNELIFK</sequence>